<dbReference type="PRINTS" id="PR00385">
    <property type="entry name" value="P450"/>
</dbReference>
<dbReference type="GO" id="GO:0004497">
    <property type="term" value="F:monooxygenase activity"/>
    <property type="evidence" value="ECO:0007669"/>
    <property type="project" value="UniProtKB-KW"/>
</dbReference>
<evidence type="ECO:0000256" key="6">
    <source>
        <dbReference type="ARBA" id="ARBA00022617"/>
    </source>
</evidence>
<keyword evidence="12" id="KW-0503">Monooxygenase</keyword>
<evidence type="ECO:0000313" key="15">
    <source>
        <dbReference type="EMBL" id="SSX11399.1"/>
    </source>
</evidence>
<dbReference type="InterPro" id="IPR002401">
    <property type="entry name" value="Cyt_P450_E_grp-I"/>
</dbReference>
<dbReference type="GO" id="GO:0005506">
    <property type="term" value="F:iron ion binding"/>
    <property type="evidence" value="ECO:0007669"/>
    <property type="project" value="InterPro"/>
</dbReference>
<evidence type="ECO:0000256" key="1">
    <source>
        <dbReference type="ARBA" id="ARBA00001971"/>
    </source>
</evidence>
<evidence type="ECO:0000313" key="16">
    <source>
        <dbReference type="EMBL" id="SSX30967.1"/>
    </source>
</evidence>
<keyword evidence="8" id="KW-0256">Endoplasmic reticulum</keyword>
<evidence type="ECO:0000256" key="14">
    <source>
        <dbReference type="PIRSR" id="PIRSR602401-1"/>
    </source>
</evidence>
<evidence type="ECO:0000256" key="11">
    <source>
        <dbReference type="ARBA" id="ARBA00023004"/>
    </source>
</evidence>
<dbReference type="EMBL" id="UFQT01001540">
    <property type="protein sequence ID" value="SSX30967.1"/>
    <property type="molecule type" value="Genomic_DNA"/>
</dbReference>
<evidence type="ECO:0000256" key="9">
    <source>
        <dbReference type="ARBA" id="ARBA00022848"/>
    </source>
</evidence>
<evidence type="ECO:0000256" key="10">
    <source>
        <dbReference type="ARBA" id="ARBA00023002"/>
    </source>
</evidence>
<evidence type="ECO:0000256" key="3">
    <source>
        <dbReference type="ARBA" id="ARBA00004174"/>
    </source>
</evidence>
<dbReference type="PANTHER" id="PTHR24291:SF189">
    <property type="entry name" value="CYTOCHROME P450 4C3-RELATED"/>
    <property type="match status" value="1"/>
</dbReference>
<organism evidence="15">
    <name type="scientific">Culicoides sonorensis</name>
    <name type="common">Biting midge</name>
    <dbReference type="NCBI Taxonomy" id="179676"/>
    <lineage>
        <taxon>Eukaryota</taxon>
        <taxon>Metazoa</taxon>
        <taxon>Ecdysozoa</taxon>
        <taxon>Arthropoda</taxon>
        <taxon>Hexapoda</taxon>
        <taxon>Insecta</taxon>
        <taxon>Pterygota</taxon>
        <taxon>Neoptera</taxon>
        <taxon>Endopterygota</taxon>
        <taxon>Diptera</taxon>
        <taxon>Nematocera</taxon>
        <taxon>Chironomoidea</taxon>
        <taxon>Ceratopogonidae</taxon>
        <taxon>Ceratopogoninae</taxon>
        <taxon>Culicoides</taxon>
        <taxon>Monoculicoides</taxon>
    </lineage>
</organism>
<comment type="subcellular location">
    <subcellularLocation>
        <location evidence="4">Endoplasmic reticulum membrane</location>
        <topology evidence="4">Peripheral membrane protein</topology>
    </subcellularLocation>
    <subcellularLocation>
        <location evidence="3">Microsome membrane</location>
        <topology evidence="3">Peripheral membrane protein</topology>
    </subcellularLocation>
</comment>
<keyword evidence="7 14" id="KW-0479">Metal-binding</keyword>
<dbReference type="InterPro" id="IPR036396">
    <property type="entry name" value="Cyt_P450_sf"/>
</dbReference>
<reference evidence="16" key="2">
    <citation type="submission" date="2018-07" db="EMBL/GenBank/DDBJ databases">
        <authorList>
            <person name="Quirk P.G."/>
            <person name="Krulwich T.A."/>
        </authorList>
    </citation>
    <scope>NUCLEOTIDE SEQUENCE</scope>
</reference>
<keyword evidence="11 14" id="KW-0408">Iron</keyword>
<protein>
    <submittedName>
        <fullName evidence="15">CSON003102 protein</fullName>
    </submittedName>
</protein>
<dbReference type="AlphaFoldDB" id="A0A336L4D5"/>
<dbReference type="Gene3D" id="1.10.630.10">
    <property type="entry name" value="Cytochrome P450"/>
    <property type="match status" value="1"/>
</dbReference>
<dbReference type="VEuPathDB" id="VectorBase:CSON003102"/>
<proteinExistence type="inferred from homology"/>
<accession>A0A336L4D5</accession>
<dbReference type="SUPFAM" id="SSF48264">
    <property type="entry name" value="Cytochrome P450"/>
    <property type="match status" value="1"/>
</dbReference>
<sequence length="478" mass="55472">MFYQVIIFTIVIFFILSEVKRLHLSYQLRHIPGPTEIPFIGCKYILSSNKITDIESLCYEICTAKTVKMFVLHRVAIVTSDCDLLKIILSDKACADRPYVFKFLDLEYGLSSSKYNFWRPLRKGLNCTFNQQVINDLIPTFDKNYSILIRDLMKFTNTGAFDIHEVISNGVFASISETIFHEIINGDFGPHELEEIEDIICQRIINPLLHLNVIYKMTSLYKQDRQIRHAIYEALQQFITKRRIEILSNTDLLTSKNILDRLITMKVNGMALDDMQITENLTNLLVGGFETTASALCYTLLALAMHPEAQEKCFEEINEVFQGKFDFTPDKMKELKYLDMVIKETLRLFPPVPVSARENIHNINFNGVTIPKKTILVLNIFQLHRNPEYWGEKSLEFYPEHFLPENIEKRDFHTYLPFTAGSRNCIGTPYALTSIKVGLVHILSKFRLKTPLKMNELKFKFSITLKITNGFMIELNER</sequence>
<evidence type="ECO:0000256" key="12">
    <source>
        <dbReference type="ARBA" id="ARBA00023033"/>
    </source>
</evidence>
<evidence type="ECO:0000256" key="2">
    <source>
        <dbReference type="ARBA" id="ARBA00003690"/>
    </source>
</evidence>
<keyword evidence="6 14" id="KW-0349">Heme</keyword>
<keyword evidence="9" id="KW-0492">Microsome</keyword>
<dbReference type="InterPro" id="IPR001128">
    <property type="entry name" value="Cyt_P450"/>
</dbReference>
<keyword evidence="10" id="KW-0560">Oxidoreductase</keyword>
<comment type="similarity">
    <text evidence="5">Belongs to the cytochrome P450 family.</text>
</comment>
<dbReference type="EMBL" id="UFQS01001540">
    <property type="protein sequence ID" value="SSX11399.1"/>
    <property type="molecule type" value="Genomic_DNA"/>
</dbReference>
<comment type="cofactor">
    <cofactor evidence="1 14">
        <name>heme</name>
        <dbReference type="ChEBI" id="CHEBI:30413"/>
    </cofactor>
</comment>
<dbReference type="OMA" id="FKFKVSM"/>
<name>A0A336L4D5_CULSO</name>
<evidence type="ECO:0000256" key="8">
    <source>
        <dbReference type="ARBA" id="ARBA00022824"/>
    </source>
</evidence>
<dbReference type="InterPro" id="IPR050196">
    <property type="entry name" value="Cytochrome_P450_Monoox"/>
</dbReference>
<reference evidence="15" key="1">
    <citation type="submission" date="2018-04" db="EMBL/GenBank/DDBJ databases">
        <authorList>
            <person name="Go L.Y."/>
            <person name="Mitchell J.A."/>
        </authorList>
    </citation>
    <scope>NUCLEOTIDE SEQUENCE</scope>
    <source>
        <tissue evidence="15">Whole organism</tissue>
    </source>
</reference>
<dbReference type="PRINTS" id="PR00463">
    <property type="entry name" value="EP450I"/>
</dbReference>
<comment type="function">
    <text evidence="2">May be involved in the metabolism of insect hormones and in the breakdown of synthetic insecticides.</text>
</comment>
<dbReference type="GO" id="GO:0016705">
    <property type="term" value="F:oxidoreductase activity, acting on paired donors, with incorporation or reduction of molecular oxygen"/>
    <property type="evidence" value="ECO:0007669"/>
    <property type="project" value="InterPro"/>
</dbReference>
<dbReference type="PANTHER" id="PTHR24291">
    <property type="entry name" value="CYTOCHROME P450 FAMILY 4"/>
    <property type="match status" value="1"/>
</dbReference>
<dbReference type="Pfam" id="PF00067">
    <property type="entry name" value="p450"/>
    <property type="match status" value="1"/>
</dbReference>
<dbReference type="GO" id="GO:0020037">
    <property type="term" value="F:heme binding"/>
    <property type="evidence" value="ECO:0007669"/>
    <property type="project" value="InterPro"/>
</dbReference>
<keyword evidence="13" id="KW-0472">Membrane</keyword>
<evidence type="ECO:0000256" key="4">
    <source>
        <dbReference type="ARBA" id="ARBA00004406"/>
    </source>
</evidence>
<feature type="binding site" description="axial binding residue" evidence="14">
    <location>
        <position position="425"/>
    </location>
    <ligand>
        <name>heme</name>
        <dbReference type="ChEBI" id="CHEBI:30413"/>
    </ligand>
    <ligandPart>
        <name>Fe</name>
        <dbReference type="ChEBI" id="CHEBI:18248"/>
    </ligandPart>
</feature>
<gene>
    <name evidence="15" type="primary">CSON003102</name>
</gene>
<dbReference type="GO" id="GO:0005789">
    <property type="term" value="C:endoplasmic reticulum membrane"/>
    <property type="evidence" value="ECO:0007669"/>
    <property type="project" value="UniProtKB-SubCell"/>
</dbReference>
<evidence type="ECO:0000256" key="7">
    <source>
        <dbReference type="ARBA" id="ARBA00022723"/>
    </source>
</evidence>
<evidence type="ECO:0000256" key="5">
    <source>
        <dbReference type="ARBA" id="ARBA00010617"/>
    </source>
</evidence>
<evidence type="ECO:0000256" key="13">
    <source>
        <dbReference type="ARBA" id="ARBA00023136"/>
    </source>
</evidence>